<dbReference type="InterPro" id="IPR032585">
    <property type="entry name" value="DUF4912"/>
</dbReference>
<dbReference type="AlphaFoldDB" id="A0AA35CMY7"/>
<evidence type="ECO:0008006" key="3">
    <source>
        <dbReference type="Google" id="ProtNLM"/>
    </source>
</evidence>
<dbReference type="EMBL" id="AP025628">
    <property type="protein sequence ID" value="BDG62279.1"/>
    <property type="molecule type" value="Genomic_DNA"/>
</dbReference>
<accession>A0AA35CMY7</accession>
<organism evidence="1 2">
    <name type="scientific">Caldinitratiruptor microaerophilus</name>
    <dbReference type="NCBI Taxonomy" id="671077"/>
    <lineage>
        <taxon>Bacteria</taxon>
        <taxon>Bacillati</taxon>
        <taxon>Bacillota</taxon>
        <taxon>Clostridia</taxon>
        <taxon>Eubacteriales</taxon>
        <taxon>Symbiobacteriaceae</taxon>
        <taxon>Caldinitratiruptor</taxon>
    </lineage>
</organism>
<name>A0AA35CMY7_9FIRM</name>
<gene>
    <name evidence="1" type="ORF">caldi_33690</name>
</gene>
<keyword evidence="2" id="KW-1185">Reference proteome</keyword>
<dbReference type="Proteomes" id="UP001163687">
    <property type="component" value="Chromosome"/>
</dbReference>
<protein>
    <recommendedName>
        <fullName evidence="3">DUF4912 domain-containing protein</fullName>
    </recommendedName>
</protein>
<sequence>MPWLLLLFALAAALALCLFAGTRRRPPAHAGKAAASAGRPPEAALREARATRLEVAAEPAPLPSRYGVDEVVAMVKDPFQLYAYWELTGGAEPALAARLGPGFGATRRVLRIHDVDSGIVQEFALEDTHDHWWVEARPGRRYAVEVGRAGPGGAWYPLARSEVVRTPELPSAPAWTPAAAAGQPAAAAAWPGAGGLHAVWSPGPAPGSPWGQRGARS</sequence>
<proteinExistence type="predicted"/>
<evidence type="ECO:0000313" key="2">
    <source>
        <dbReference type="Proteomes" id="UP001163687"/>
    </source>
</evidence>
<reference evidence="1" key="1">
    <citation type="submission" date="2022-03" db="EMBL/GenBank/DDBJ databases">
        <title>Complete genome sequence of Caldinitratiruptor microaerophilus.</title>
        <authorList>
            <person name="Mukaiyama R."/>
            <person name="Nishiyama T."/>
            <person name="Ueda K."/>
        </authorList>
    </citation>
    <scope>NUCLEOTIDE SEQUENCE</scope>
    <source>
        <strain evidence="1">JCM 16183</strain>
    </source>
</reference>
<evidence type="ECO:0000313" key="1">
    <source>
        <dbReference type="EMBL" id="BDG62279.1"/>
    </source>
</evidence>
<dbReference type="RefSeq" id="WP_264842872.1">
    <property type="nucleotide sequence ID" value="NZ_AP025628.1"/>
</dbReference>
<dbReference type="KEGG" id="cmic:caldi_33690"/>
<dbReference type="Pfam" id="PF16258">
    <property type="entry name" value="DUF4912"/>
    <property type="match status" value="1"/>
</dbReference>